<dbReference type="InterPro" id="IPR022644">
    <property type="entry name" value="De-COase2_N"/>
</dbReference>
<dbReference type="InterPro" id="IPR002433">
    <property type="entry name" value="Orn_de-COase"/>
</dbReference>
<dbReference type="InterPro" id="IPR000183">
    <property type="entry name" value="Orn/DAP/Arg_de-COase"/>
</dbReference>
<keyword evidence="2 3" id="KW-0663">Pyridoxal phosphate</keyword>
<keyword evidence="8" id="KW-1185">Reference proteome</keyword>
<dbReference type="GO" id="GO:0009089">
    <property type="term" value="P:lysine biosynthetic process via diaminopimelate"/>
    <property type="evidence" value="ECO:0007669"/>
    <property type="project" value="TreeGrafter"/>
</dbReference>
<dbReference type="InterPro" id="IPR022643">
    <property type="entry name" value="De-COase2_C"/>
</dbReference>
<name>A0A919LH13_9ACTN</name>
<organism evidence="7 8">
    <name type="scientific">Streptomyces xanthophaeus</name>
    <dbReference type="NCBI Taxonomy" id="67385"/>
    <lineage>
        <taxon>Bacteria</taxon>
        <taxon>Bacillati</taxon>
        <taxon>Actinomycetota</taxon>
        <taxon>Actinomycetes</taxon>
        <taxon>Kitasatosporales</taxon>
        <taxon>Streptomycetaceae</taxon>
        <taxon>Streptomyces</taxon>
    </lineage>
</organism>
<dbReference type="GO" id="GO:0008836">
    <property type="term" value="F:diaminopimelate decarboxylase activity"/>
    <property type="evidence" value="ECO:0007669"/>
    <property type="project" value="TreeGrafter"/>
</dbReference>
<comment type="cofactor">
    <cofactor evidence="1 3">
        <name>pyridoxal 5'-phosphate</name>
        <dbReference type="ChEBI" id="CHEBI:597326"/>
    </cofactor>
</comment>
<evidence type="ECO:0000259" key="5">
    <source>
        <dbReference type="Pfam" id="PF00278"/>
    </source>
</evidence>
<dbReference type="PANTHER" id="PTHR43727">
    <property type="entry name" value="DIAMINOPIMELATE DECARBOXYLASE"/>
    <property type="match status" value="1"/>
</dbReference>
<dbReference type="PANTHER" id="PTHR43727:SF2">
    <property type="entry name" value="GROUP IV DECARBOXYLASE"/>
    <property type="match status" value="1"/>
</dbReference>
<feature type="active site" description="Proton donor" evidence="3">
    <location>
        <position position="337"/>
    </location>
</feature>
<dbReference type="Proteomes" id="UP000600026">
    <property type="component" value="Unassembled WGS sequence"/>
</dbReference>
<dbReference type="Pfam" id="PF00278">
    <property type="entry name" value="Orn_DAP_Arg_deC"/>
    <property type="match status" value="1"/>
</dbReference>
<protein>
    <submittedName>
        <fullName evidence="7">Diaminopimelate decarboxylase</fullName>
    </submittedName>
</protein>
<dbReference type="PRINTS" id="PR01182">
    <property type="entry name" value="ORNDCRBXLASE"/>
</dbReference>
<dbReference type="SUPFAM" id="SSF50621">
    <property type="entry name" value="Alanine racemase C-terminal domain-like"/>
    <property type="match status" value="1"/>
</dbReference>
<dbReference type="InterPro" id="IPR029066">
    <property type="entry name" value="PLP-binding_barrel"/>
</dbReference>
<feature type="domain" description="Orn/DAP/Arg decarboxylase 2 N-terminal" evidence="6">
    <location>
        <begin position="23"/>
        <end position="265"/>
    </location>
</feature>
<reference evidence="7" key="1">
    <citation type="submission" date="2020-09" db="EMBL/GenBank/DDBJ databases">
        <title>Whole genome shotgun sequence of Streptomyces xanthophaeus NBRC 12829.</title>
        <authorList>
            <person name="Komaki H."/>
            <person name="Tamura T."/>
        </authorList>
    </citation>
    <scope>NUCLEOTIDE SEQUENCE</scope>
    <source>
        <strain evidence="7">NBRC 12829</strain>
    </source>
</reference>
<dbReference type="EMBL" id="BNEE01000006">
    <property type="protein sequence ID" value="GHI87647.1"/>
    <property type="molecule type" value="Genomic_DNA"/>
</dbReference>
<dbReference type="AlphaFoldDB" id="A0A919LH13"/>
<evidence type="ECO:0000256" key="4">
    <source>
        <dbReference type="RuleBase" id="RU003737"/>
    </source>
</evidence>
<dbReference type="RefSeq" id="WP_202205098.1">
    <property type="nucleotide sequence ID" value="NZ_BNEE01000006.1"/>
</dbReference>
<dbReference type="Gene3D" id="2.40.37.10">
    <property type="entry name" value="Lyase, Ornithine Decarboxylase, Chain A, domain 1"/>
    <property type="match status" value="1"/>
</dbReference>
<sequence>MDEQALHEAAKRFGTPLYVYDLGAVRTRTAELRAALPGSAALLYSLKANPLPAVAAEVRAGGCRAEVSSAGELRAALEAGFPADGILYTGPGKSAAELAEALERGVGTFSCESATELRRLGHVAASAGRRAAALLRLQPVEGPASGLSMADGRQFGFDPEGAVRACADLPEAVMVRGCHVYLGSQISGVGALLEGFASAKRTVEHVCRAAGLVPEVVDLGGGFPWPYATPGTGGGFEGLAEGLKELLADWATPGPAPEVWFESGRRPIAESGSLLTTVMDVKVRPDGATTVVVDAGVNVLGGMTGLGRVLRPGTGFENLSARGDRATLTAAVVGPLCTPLDRLAVRAEIAEPRVGDLLRVPNVGAYGPSASLAAFLSRPPAVEAVFDGADCVGAWRLATGHVAADPWPQPLA</sequence>
<dbReference type="InterPro" id="IPR009006">
    <property type="entry name" value="Ala_racemase/Decarboxylase_C"/>
</dbReference>
<evidence type="ECO:0000256" key="3">
    <source>
        <dbReference type="PIRSR" id="PIRSR600183-50"/>
    </source>
</evidence>
<dbReference type="SUPFAM" id="SSF51419">
    <property type="entry name" value="PLP-binding barrel"/>
    <property type="match status" value="1"/>
</dbReference>
<evidence type="ECO:0000259" key="6">
    <source>
        <dbReference type="Pfam" id="PF02784"/>
    </source>
</evidence>
<comment type="caution">
    <text evidence="7">The sequence shown here is derived from an EMBL/GenBank/DDBJ whole genome shotgun (WGS) entry which is preliminary data.</text>
</comment>
<proteinExistence type="inferred from homology"/>
<feature type="modified residue" description="N6-(pyridoxal phosphate)lysine" evidence="3">
    <location>
        <position position="47"/>
    </location>
</feature>
<dbReference type="Pfam" id="PF02784">
    <property type="entry name" value="Orn_Arg_deC_N"/>
    <property type="match status" value="1"/>
</dbReference>
<evidence type="ECO:0000256" key="2">
    <source>
        <dbReference type="ARBA" id="ARBA00022898"/>
    </source>
</evidence>
<dbReference type="PRINTS" id="PR01179">
    <property type="entry name" value="ODADCRBXLASE"/>
</dbReference>
<evidence type="ECO:0000313" key="7">
    <source>
        <dbReference type="EMBL" id="GHI87647.1"/>
    </source>
</evidence>
<accession>A0A919LH13</accession>
<evidence type="ECO:0000313" key="8">
    <source>
        <dbReference type="Proteomes" id="UP000600026"/>
    </source>
</evidence>
<evidence type="ECO:0000256" key="1">
    <source>
        <dbReference type="ARBA" id="ARBA00001933"/>
    </source>
</evidence>
<dbReference type="Gene3D" id="3.20.20.10">
    <property type="entry name" value="Alanine racemase"/>
    <property type="match status" value="1"/>
</dbReference>
<comment type="similarity">
    <text evidence="4">Belongs to the Orn/Lys/Arg decarboxylase class-II family.</text>
</comment>
<gene>
    <name evidence="7" type="primary">lysA_4</name>
    <name evidence="7" type="ORF">Sxan_50110</name>
</gene>
<feature type="domain" description="Orn/DAP/Arg decarboxylase 2 C-terminal" evidence="5">
    <location>
        <begin position="17"/>
        <end position="364"/>
    </location>
</feature>
<dbReference type="GO" id="GO:0006596">
    <property type="term" value="P:polyamine biosynthetic process"/>
    <property type="evidence" value="ECO:0007669"/>
    <property type="project" value="InterPro"/>
</dbReference>